<dbReference type="Proteomes" id="UP000306402">
    <property type="component" value="Unassembled WGS sequence"/>
</dbReference>
<sequence>MTTQKPTTVDEYIARFPADVQPVLSEVRAAILDVIPDAEERISYDMPTFYMNGSYVIYFAGWKKHIALYPIIGIAAEKLQDELAGYKGSKSSVHFPLNKPMPIDLIKKIVKVKLEDSRQKKK</sequence>
<evidence type="ECO:0000313" key="2">
    <source>
        <dbReference type="EMBL" id="TLV03750.1"/>
    </source>
</evidence>
<proteinExistence type="predicted"/>
<name>A0A5R9L641_9BACT</name>
<dbReference type="AlphaFoldDB" id="A0A5R9L641"/>
<keyword evidence="3" id="KW-1185">Reference proteome</keyword>
<gene>
    <name evidence="2" type="ORF">FEN17_09180</name>
</gene>
<dbReference type="RefSeq" id="WP_138364959.1">
    <property type="nucleotide sequence ID" value="NZ_VCEJ01000002.1"/>
</dbReference>
<dbReference type="Gene3D" id="3.90.1150.200">
    <property type="match status" value="1"/>
</dbReference>
<comment type="caution">
    <text evidence="2">The sequence shown here is derived from an EMBL/GenBank/DDBJ whole genome shotgun (WGS) entry which is preliminary data.</text>
</comment>
<evidence type="ECO:0000259" key="1">
    <source>
        <dbReference type="Pfam" id="PF08818"/>
    </source>
</evidence>
<dbReference type="SUPFAM" id="SSF159888">
    <property type="entry name" value="YdhG-like"/>
    <property type="match status" value="1"/>
</dbReference>
<feature type="domain" description="YdhG-like" evidence="1">
    <location>
        <begin position="21"/>
        <end position="111"/>
    </location>
</feature>
<dbReference type="Pfam" id="PF08818">
    <property type="entry name" value="DUF1801"/>
    <property type="match status" value="1"/>
</dbReference>
<dbReference type="InterPro" id="IPR014922">
    <property type="entry name" value="YdhG-like"/>
</dbReference>
<dbReference type="OrthoDB" id="115213at2"/>
<protein>
    <submittedName>
        <fullName evidence="2">DUF1801 domain-containing protein</fullName>
    </submittedName>
</protein>
<organism evidence="2 3">
    <name type="scientific">Dyadobacter luticola</name>
    <dbReference type="NCBI Taxonomy" id="1979387"/>
    <lineage>
        <taxon>Bacteria</taxon>
        <taxon>Pseudomonadati</taxon>
        <taxon>Bacteroidota</taxon>
        <taxon>Cytophagia</taxon>
        <taxon>Cytophagales</taxon>
        <taxon>Spirosomataceae</taxon>
        <taxon>Dyadobacter</taxon>
    </lineage>
</organism>
<evidence type="ECO:0000313" key="3">
    <source>
        <dbReference type="Proteomes" id="UP000306402"/>
    </source>
</evidence>
<accession>A0A5R9L641</accession>
<reference evidence="2 3" key="1">
    <citation type="submission" date="2019-05" db="EMBL/GenBank/DDBJ databases">
        <authorList>
            <person name="Qu J.-H."/>
        </authorList>
    </citation>
    <scope>NUCLEOTIDE SEQUENCE [LARGE SCALE GENOMIC DNA]</scope>
    <source>
        <strain evidence="2 3">T17</strain>
    </source>
</reference>
<dbReference type="EMBL" id="VCEJ01000002">
    <property type="protein sequence ID" value="TLV03750.1"/>
    <property type="molecule type" value="Genomic_DNA"/>
</dbReference>